<keyword evidence="9" id="KW-1185">Reference proteome</keyword>
<keyword evidence="4 7" id="KW-0812">Transmembrane</keyword>
<comment type="subcellular location">
    <subcellularLocation>
        <location evidence="1">Cell membrane</location>
        <topology evidence="1">Multi-pass membrane protein</topology>
    </subcellularLocation>
</comment>
<dbReference type="OrthoDB" id="3536063at2"/>
<evidence type="ECO:0000313" key="8">
    <source>
        <dbReference type="EMBL" id="MQS98794.1"/>
    </source>
</evidence>
<keyword evidence="3" id="KW-1003">Cell membrane</keyword>
<dbReference type="RefSeq" id="WP_153520552.1">
    <property type="nucleotide sequence ID" value="NZ_JBEPDZ010000016.1"/>
</dbReference>
<evidence type="ECO:0000313" key="9">
    <source>
        <dbReference type="Proteomes" id="UP000419138"/>
    </source>
</evidence>
<dbReference type="GO" id="GO:0005886">
    <property type="term" value="C:plasma membrane"/>
    <property type="evidence" value="ECO:0007669"/>
    <property type="project" value="UniProtKB-SubCell"/>
</dbReference>
<comment type="similarity">
    <text evidence="2">Belongs to the CPA3 antiporters (TC 2.A.63) subunit E family.</text>
</comment>
<evidence type="ECO:0000256" key="7">
    <source>
        <dbReference type="SAM" id="Phobius"/>
    </source>
</evidence>
<organism evidence="8 9">
    <name type="scientific">Streptomyces jumonjinensis</name>
    <dbReference type="NCBI Taxonomy" id="1945"/>
    <lineage>
        <taxon>Bacteria</taxon>
        <taxon>Bacillati</taxon>
        <taxon>Actinomycetota</taxon>
        <taxon>Actinomycetes</taxon>
        <taxon>Kitasatosporales</taxon>
        <taxon>Streptomycetaceae</taxon>
        <taxon>Streptomyces</taxon>
    </lineage>
</organism>
<evidence type="ECO:0000256" key="1">
    <source>
        <dbReference type="ARBA" id="ARBA00004651"/>
    </source>
</evidence>
<dbReference type="Pfam" id="PF01899">
    <property type="entry name" value="MNHE"/>
    <property type="match status" value="1"/>
</dbReference>
<feature type="transmembrane region" description="Helical" evidence="7">
    <location>
        <begin position="24"/>
        <end position="43"/>
    </location>
</feature>
<dbReference type="InterPro" id="IPR002758">
    <property type="entry name" value="Cation_antiport_E"/>
</dbReference>
<dbReference type="GO" id="GO:0008324">
    <property type="term" value="F:monoatomic cation transmembrane transporter activity"/>
    <property type="evidence" value="ECO:0007669"/>
    <property type="project" value="InterPro"/>
</dbReference>
<evidence type="ECO:0000256" key="2">
    <source>
        <dbReference type="ARBA" id="ARBA00006228"/>
    </source>
</evidence>
<reference evidence="8 9" key="1">
    <citation type="submission" date="2019-05" db="EMBL/GenBank/DDBJ databases">
        <title>Comparative genomics and metabolomics analyses of clavulanic acid producing Streptomyces species provides insight into specialized metabolism and evolution of beta-lactam biosynthetic gene clusters.</title>
        <authorList>
            <person name="Moore M.A."/>
            <person name="Cruz-Morales P."/>
            <person name="Barona Gomez F."/>
            <person name="Kapil T."/>
        </authorList>
    </citation>
    <scope>NUCLEOTIDE SEQUENCE [LARGE SCALE GENOMIC DNA]</scope>
    <source>
        <strain evidence="8 9">NRRL 5741</strain>
    </source>
</reference>
<feature type="transmembrane region" description="Helical" evidence="7">
    <location>
        <begin position="49"/>
        <end position="68"/>
    </location>
</feature>
<dbReference type="PANTHER" id="PTHR34584:SF1">
    <property type="entry name" value="NA(+)_H(+) ANTIPORTER SUBUNIT E1"/>
    <property type="match status" value="1"/>
</dbReference>
<sequence>MISLGFHDPDLPPYRCVVLGRRRILDLPLIAWLTVVWVLLWGNLSWANVLNGVLVAVVLCLVFPLPVVDLRLRLHPLGITRLAVCLLADMYSSGVKVARQMFDSRPYRAAVLAVPLRCRSDLMLTATAVAVSNVPDGSVVEVRRSNATLFVHILEADDPEAADRARRSVWRMEELIVRAFGDHEEIDRVRAAPRPGGGGR</sequence>
<evidence type="ECO:0000256" key="3">
    <source>
        <dbReference type="ARBA" id="ARBA00022475"/>
    </source>
</evidence>
<dbReference type="AlphaFoldDB" id="A0A646K9F0"/>
<proteinExistence type="inferred from homology"/>
<protein>
    <submittedName>
        <fullName evidence="8">Na+/H+ antiporter subunit E</fullName>
    </submittedName>
</protein>
<accession>A0A646K9F0</accession>
<evidence type="ECO:0000256" key="6">
    <source>
        <dbReference type="ARBA" id="ARBA00023136"/>
    </source>
</evidence>
<keyword evidence="5 7" id="KW-1133">Transmembrane helix</keyword>
<name>A0A646K9F0_STRJU</name>
<dbReference type="NCBIfam" id="NF006521">
    <property type="entry name" value="PRK08965.1-5"/>
    <property type="match status" value="1"/>
</dbReference>
<dbReference type="PANTHER" id="PTHR34584">
    <property type="entry name" value="NA(+)/H(+) ANTIPORTER SUBUNIT E1"/>
    <property type="match status" value="1"/>
</dbReference>
<evidence type="ECO:0000256" key="5">
    <source>
        <dbReference type="ARBA" id="ARBA00022989"/>
    </source>
</evidence>
<evidence type="ECO:0000256" key="4">
    <source>
        <dbReference type="ARBA" id="ARBA00022692"/>
    </source>
</evidence>
<dbReference type="Proteomes" id="UP000419138">
    <property type="component" value="Unassembled WGS sequence"/>
</dbReference>
<comment type="caution">
    <text evidence="8">The sequence shown here is derived from an EMBL/GenBank/DDBJ whole genome shotgun (WGS) entry which is preliminary data.</text>
</comment>
<gene>
    <name evidence="8" type="ORF">FF041_00825</name>
</gene>
<dbReference type="EMBL" id="VCLA01000004">
    <property type="protein sequence ID" value="MQS98794.1"/>
    <property type="molecule type" value="Genomic_DNA"/>
</dbReference>
<keyword evidence="6 7" id="KW-0472">Membrane</keyword>